<evidence type="ECO:0000256" key="5">
    <source>
        <dbReference type="ARBA" id="ARBA00022840"/>
    </source>
</evidence>
<dbReference type="InterPro" id="IPR050306">
    <property type="entry name" value="PfkB_Carbo_kinase"/>
</dbReference>
<dbReference type="PANTHER" id="PTHR43085:SF1">
    <property type="entry name" value="PSEUDOURIDINE KINASE-RELATED"/>
    <property type="match status" value="1"/>
</dbReference>
<keyword evidence="3" id="KW-0547">Nucleotide-binding</keyword>
<gene>
    <name evidence="7" type="ORF">GCM10009304_10130</name>
</gene>
<evidence type="ECO:0000256" key="3">
    <source>
        <dbReference type="ARBA" id="ARBA00022741"/>
    </source>
</evidence>
<dbReference type="EMBL" id="BMPO01000002">
    <property type="protein sequence ID" value="GGJ86009.1"/>
    <property type="molecule type" value="Genomic_DNA"/>
</dbReference>
<accession>A0A917PNN7</accession>
<keyword evidence="5" id="KW-0067">ATP-binding</keyword>
<keyword evidence="2" id="KW-0808">Transferase</keyword>
<evidence type="ECO:0000256" key="1">
    <source>
        <dbReference type="ARBA" id="ARBA00010688"/>
    </source>
</evidence>
<dbReference type="Gene3D" id="3.40.1190.20">
    <property type="match status" value="1"/>
</dbReference>
<dbReference type="InterPro" id="IPR011611">
    <property type="entry name" value="PfkB_dom"/>
</dbReference>
<sequence length="318" mass="34060">MYLVCGEALFDVFDVSSADSPANTLRLDAIAGGSPFNVAIGLRRLGVASCLLGGISRDSLGKRLRHLLESEGVGTPFLRDYDAPTTLAMVTLDETGQPQYDFRGEGCADRLLDAAELPLLGDDVAGIHFGSYSLVVEPIGSALLELATREQGRRLITLDPNIRLNVEPDLQRWRDRIEAFAALANVIKVSDEDLERLYPETPLADTAQRWLQGGCVLAIVTRGAQGSLVFTNDAQWTVDAHPVTVQDTVGAGDTFQAALIAYLTEIGKASPAALASLSRPDIDRMLMFASAASAITCSRKGPDLPHRSDVDALLAGRP</sequence>
<evidence type="ECO:0000256" key="4">
    <source>
        <dbReference type="ARBA" id="ARBA00022777"/>
    </source>
</evidence>
<keyword evidence="8" id="KW-1185">Reference proteome</keyword>
<dbReference type="Pfam" id="PF00294">
    <property type="entry name" value="PfkB"/>
    <property type="match status" value="1"/>
</dbReference>
<dbReference type="PANTHER" id="PTHR43085">
    <property type="entry name" value="HEXOKINASE FAMILY MEMBER"/>
    <property type="match status" value="1"/>
</dbReference>
<dbReference type="InterPro" id="IPR002173">
    <property type="entry name" value="Carboh/pur_kinase_PfkB_CS"/>
</dbReference>
<evidence type="ECO:0000256" key="2">
    <source>
        <dbReference type="ARBA" id="ARBA00022679"/>
    </source>
</evidence>
<dbReference type="PROSITE" id="PS00584">
    <property type="entry name" value="PFKB_KINASES_2"/>
    <property type="match status" value="1"/>
</dbReference>
<reference evidence="7" key="1">
    <citation type="journal article" date="2014" name="Int. J. Syst. Evol. Microbiol.">
        <title>Complete genome sequence of Corynebacterium casei LMG S-19264T (=DSM 44701T), isolated from a smear-ripened cheese.</title>
        <authorList>
            <consortium name="US DOE Joint Genome Institute (JGI-PGF)"/>
            <person name="Walter F."/>
            <person name="Albersmeier A."/>
            <person name="Kalinowski J."/>
            <person name="Ruckert C."/>
        </authorList>
    </citation>
    <scope>NUCLEOTIDE SEQUENCE</scope>
    <source>
        <strain evidence="7">JCM 30078</strain>
    </source>
</reference>
<evidence type="ECO:0000313" key="7">
    <source>
        <dbReference type="EMBL" id="GGJ86009.1"/>
    </source>
</evidence>
<dbReference type="InterPro" id="IPR029056">
    <property type="entry name" value="Ribokinase-like"/>
</dbReference>
<proteinExistence type="inferred from homology"/>
<name>A0A917PNN7_9PSED</name>
<organism evidence="7 8">
    <name type="scientific">Pseudomonas matsuisoli</name>
    <dbReference type="NCBI Taxonomy" id="1515666"/>
    <lineage>
        <taxon>Bacteria</taxon>
        <taxon>Pseudomonadati</taxon>
        <taxon>Pseudomonadota</taxon>
        <taxon>Gammaproteobacteria</taxon>
        <taxon>Pseudomonadales</taxon>
        <taxon>Pseudomonadaceae</taxon>
        <taxon>Pseudomonas</taxon>
    </lineage>
</organism>
<evidence type="ECO:0000259" key="6">
    <source>
        <dbReference type="Pfam" id="PF00294"/>
    </source>
</evidence>
<dbReference type="GO" id="GO:0005524">
    <property type="term" value="F:ATP binding"/>
    <property type="evidence" value="ECO:0007669"/>
    <property type="project" value="UniProtKB-KW"/>
</dbReference>
<dbReference type="RefSeq" id="WP_188982060.1">
    <property type="nucleotide sequence ID" value="NZ_BMPO01000002.1"/>
</dbReference>
<comment type="similarity">
    <text evidence="1">Belongs to the carbohydrate kinase PfkB family.</text>
</comment>
<dbReference type="SUPFAM" id="SSF53613">
    <property type="entry name" value="Ribokinase-like"/>
    <property type="match status" value="1"/>
</dbReference>
<keyword evidence="4" id="KW-0418">Kinase</keyword>
<dbReference type="GO" id="GO:0016301">
    <property type="term" value="F:kinase activity"/>
    <property type="evidence" value="ECO:0007669"/>
    <property type="project" value="UniProtKB-KW"/>
</dbReference>
<comment type="caution">
    <text evidence="7">The sequence shown here is derived from an EMBL/GenBank/DDBJ whole genome shotgun (WGS) entry which is preliminary data.</text>
</comment>
<feature type="domain" description="Carbohydrate kinase PfkB" evidence="6">
    <location>
        <begin position="4"/>
        <end position="304"/>
    </location>
</feature>
<reference evidence="7" key="2">
    <citation type="submission" date="2020-09" db="EMBL/GenBank/DDBJ databases">
        <authorList>
            <person name="Sun Q."/>
            <person name="Ohkuma M."/>
        </authorList>
    </citation>
    <scope>NUCLEOTIDE SEQUENCE</scope>
    <source>
        <strain evidence="7">JCM 30078</strain>
    </source>
</reference>
<dbReference type="AlphaFoldDB" id="A0A917PNN7"/>
<evidence type="ECO:0000313" key="8">
    <source>
        <dbReference type="Proteomes" id="UP000635983"/>
    </source>
</evidence>
<dbReference type="CDD" id="cd01167">
    <property type="entry name" value="bac_FRK"/>
    <property type="match status" value="1"/>
</dbReference>
<protein>
    <submittedName>
        <fullName evidence="7">Fructokinase</fullName>
    </submittedName>
</protein>
<dbReference type="Proteomes" id="UP000635983">
    <property type="component" value="Unassembled WGS sequence"/>
</dbReference>